<proteinExistence type="inferred from homology"/>
<dbReference type="InterPro" id="IPR000209">
    <property type="entry name" value="Peptidase_S8/S53_dom"/>
</dbReference>
<name>A0ABT6LZ31_9ACTN</name>
<dbReference type="PROSITE" id="PS51892">
    <property type="entry name" value="SUBTILASE"/>
    <property type="match status" value="1"/>
</dbReference>
<reference evidence="7 8" key="1">
    <citation type="submission" date="2023-04" db="EMBL/GenBank/DDBJ databases">
        <title>Forest soil microbial communities from Buena Vista Peninsula, Colon Province, Panama.</title>
        <authorList>
            <person name="Bouskill N."/>
        </authorList>
    </citation>
    <scope>NUCLEOTIDE SEQUENCE [LARGE SCALE GENOMIC DNA]</scope>
    <source>
        <strain evidence="7 8">GGS1</strain>
    </source>
</reference>
<dbReference type="GO" id="GO:0006508">
    <property type="term" value="P:proteolysis"/>
    <property type="evidence" value="ECO:0007669"/>
    <property type="project" value="UniProtKB-KW"/>
</dbReference>
<keyword evidence="2 5" id="KW-0645">Protease</keyword>
<dbReference type="Gene3D" id="3.40.50.200">
    <property type="entry name" value="Peptidase S8/S53 domain"/>
    <property type="match status" value="1"/>
</dbReference>
<dbReference type="InterPro" id="IPR023828">
    <property type="entry name" value="Peptidase_S8_Ser-AS"/>
</dbReference>
<feature type="active site" description="Charge relay system" evidence="5">
    <location>
        <position position="68"/>
    </location>
</feature>
<dbReference type="InterPro" id="IPR015500">
    <property type="entry name" value="Peptidase_S8_subtilisin-rel"/>
</dbReference>
<dbReference type="PANTHER" id="PTHR43806">
    <property type="entry name" value="PEPTIDASE S8"/>
    <property type="match status" value="1"/>
</dbReference>
<keyword evidence="8" id="KW-1185">Reference proteome</keyword>
<evidence type="ECO:0000256" key="5">
    <source>
        <dbReference type="PROSITE-ProRule" id="PRU01240"/>
    </source>
</evidence>
<evidence type="ECO:0000259" key="6">
    <source>
        <dbReference type="Pfam" id="PF00082"/>
    </source>
</evidence>
<gene>
    <name evidence="7" type="ORF">M2283_008900</name>
</gene>
<feature type="active site" description="Charge relay system" evidence="5">
    <location>
        <position position="37"/>
    </location>
</feature>
<feature type="active site" description="Charge relay system" evidence="5">
    <location>
        <position position="233"/>
    </location>
</feature>
<dbReference type="Proteomes" id="UP001160499">
    <property type="component" value="Unassembled WGS sequence"/>
</dbReference>
<dbReference type="InterPro" id="IPR050131">
    <property type="entry name" value="Peptidase_S8_subtilisin-like"/>
</dbReference>
<evidence type="ECO:0000256" key="1">
    <source>
        <dbReference type="ARBA" id="ARBA00011073"/>
    </source>
</evidence>
<dbReference type="InterPro" id="IPR036852">
    <property type="entry name" value="Peptidase_S8/S53_dom_sf"/>
</dbReference>
<dbReference type="PRINTS" id="PR00723">
    <property type="entry name" value="SUBTILISIN"/>
</dbReference>
<protein>
    <submittedName>
        <fullName evidence="7">Subtilisin family serine protease</fullName>
    </submittedName>
</protein>
<evidence type="ECO:0000313" key="7">
    <source>
        <dbReference type="EMBL" id="MDH6221553.1"/>
    </source>
</evidence>
<comment type="similarity">
    <text evidence="1 5">Belongs to the peptidase S8 family.</text>
</comment>
<sequence>MTETRAQPGRWAPLTGLHRLTAQTGAGNPRVVVGVVDGPVDIGHPDLADAGMAASAGCRNVRSAACRHGTAVVAMLAARGESPAPGLCPGCTVLPRPVFCEAPKGGTCPALRPAELATAVVDLIEAGARIVNLSLGAEGSGLARSRAVDDAFDHAQARGVLVVVAAGNHGQVGPAPLMAHPWPVLVAACDQNGRPLPGSNLGIGIGLRGLLAPGLGIVTAAPGGGYQAFSGTSAAAPFVTGTAALLWSTAPSLPAAVVRAALLRPGLPRSSVVPPLVDGLAALRALNRLTGRPLPQGP</sequence>
<evidence type="ECO:0000256" key="3">
    <source>
        <dbReference type="ARBA" id="ARBA00022801"/>
    </source>
</evidence>
<dbReference type="GO" id="GO:0008233">
    <property type="term" value="F:peptidase activity"/>
    <property type="evidence" value="ECO:0007669"/>
    <property type="project" value="UniProtKB-KW"/>
</dbReference>
<keyword evidence="3 5" id="KW-0378">Hydrolase</keyword>
<dbReference type="EMBL" id="JARXVH010000023">
    <property type="protein sequence ID" value="MDH6221553.1"/>
    <property type="molecule type" value="Genomic_DNA"/>
</dbReference>
<keyword evidence="4 5" id="KW-0720">Serine protease</keyword>
<feature type="domain" description="Peptidase S8/S53" evidence="6">
    <location>
        <begin position="31"/>
        <end position="264"/>
    </location>
</feature>
<dbReference type="Pfam" id="PF00082">
    <property type="entry name" value="Peptidase_S8"/>
    <property type="match status" value="1"/>
</dbReference>
<evidence type="ECO:0000256" key="2">
    <source>
        <dbReference type="ARBA" id="ARBA00022670"/>
    </source>
</evidence>
<dbReference type="PANTHER" id="PTHR43806:SF11">
    <property type="entry name" value="CEREVISIN-RELATED"/>
    <property type="match status" value="1"/>
</dbReference>
<dbReference type="SUPFAM" id="SSF52743">
    <property type="entry name" value="Subtilisin-like"/>
    <property type="match status" value="1"/>
</dbReference>
<dbReference type="PROSITE" id="PS00138">
    <property type="entry name" value="SUBTILASE_SER"/>
    <property type="match status" value="1"/>
</dbReference>
<evidence type="ECO:0000256" key="4">
    <source>
        <dbReference type="ARBA" id="ARBA00022825"/>
    </source>
</evidence>
<organism evidence="7 8">
    <name type="scientific">Streptomyces pseudovenezuelae</name>
    <dbReference type="NCBI Taxonomy" id="67350"/>
    <lineage>
        <taxon>Bacteria</taxon>
        <taxon>Bacillati</taxon>
        <taxon>Actinomycetota</taxon>
        <taxon>Actinomycetes</taxon>
        <taxon>Kitasatosporales</taxon>
        <taxon>Streptomycetaceae</taxon>
        <taxon>Streptomyces</taxon>
        <taxon>Streptomyces aurantiacus group</taxon>
    </lineage>
</organism>
<comment type="caution">
    <text evidence="7">The sequence shown here is derived from an EMBL/GenBank/DDBJ whole genome shotgun (WGS) entry which is preliminary data.</text>
</comment>
<accession>A0ABT6LZ31</accession>
<dbReference type="RefSeq" id="WP_280882260.1">
    <property type="nucleotide sequence ID" value="NZ_JARXVH010000023.1"/>
</dbReference>
<evidence type="ECO:0000313" key="8">
    <source>
        <dbReference type="Proteomes" id="UP001160499"/>
    </source>
</evidence>